<dbReference type="InParanoid" id="A0A7M3T504"/>
<dbReference type="EMBL" id="CP047156">
    <property type="protein sequence ID" value="QHB98853.1"/>
    <property type="molecule type" value="Genomic_DNA"/>
</dbReference>
<proteinExistence type="predicted"/>
<reference evidence="1 2" key="1">
    <citation type="journal article" date="2018" name="Int. J. Syst. Evol. Microbiol.">
        <title>Epidermidibacterium keratini gen. nov., sp. nov., a member of the family Sporichthyaceae, isolated from keratin epidermis.</title>
        <authorList>
            <person name="Lee D.G."/>
            <person name="Trujillo M.E."/>
            <person name="Kang S."/>
            <person name="Nam J.J."/>
            <person name="Kim Y.J."/>
        </authorList>
    </citation>
    <scope>NUCLEOTIDE SEQUENCE [LARGE SCALE GENOMIC DNA]</scope>
    <source>
        <strain evidence="1 2">EPI-7</strain>
    </source>
</reference>
<dbReference type="RefSeq" id="WP_159541758.1">
    <property type="nucleotide sequence ID" value="NZ_CP047156.1"/>
</dbReference>
<dbReference type="KEGG" id="eke:EK0264_00065"/>
<evidence type="ECO:0000313" key="1">
    <source>
        <dbReference type="EMBL" id="QHB98853.1"/>
    </source>
</evidence>
<accession>A0A7M3T504</accession>
<dbReference type="Proteomes" id="UP000463857">
    <property type="component" value="Chromosome"/>
</dbReference>
<dbReference type="OrthoDB" id="162531at2"/>
<evidence type="ECO:0008006" key="3">
    <source>
        <dbReference type="Google" id="ProtNLM"/>
    </source>
</evidence>
<dbReference type="AlphaFoldDB" id="A0A7M3T504"/>
<protein>
    <recommendedName>
        <fullName evidence="3">MarR family transcriptional regulator</fullName>
    </recommendedName>
</protein>
<organism evidence="1 2">
    <name type="scientific">Epidermidibacterium keratini</name>
    <dbReference type="NCBI Taxonomy" id="1891644"/>
    <lineage>
        <taxon>Bacteria</taxon>
        <taxon>Bacillati</taxon>
        <taxon>Actinomycetota</taxon>
        <taxon>Actinomycetes</taxon>
        <taxon>Sporichthyales</taxon>
        <taxon>Sporichthyaceae</taxon>
        <taxon>Epidermidibacterium</taxon>
    </lineage>
</organism>
<evidence type="ECO:0000313" key="2">
    <source>
        <dbReference type="Proteomes" id="UP000463857"/>
    </source>
</evidence>
<keyword evidence="2" id="KW-1185">Reference proteome</keyword>
<sequence length="92" mass="9531">MTDADVTLTAEQGEVLRAVDRGLAPNSPTRDRGVSLDDLTGVLDLEQADIRRALDALAGFGYVEVDATSAANPLATAVTDRARDWFAGGGGA</sequence>
<name>A0A7M3T504_9ACTN</name>
<gene>
    <name evidence="1" type="ORF">EK0264_00065</name>
</gene>